<dbReference type="GO" id="GO:0042742">
    <property type="term" value="P:defense response to bacterium"/>
    <property type="evidence" value="ECO:0007669"/>
    <property type="project" value="InterPro"/>
</dbReference>
<name>A0A0R1VJ92_9LACO</name>
<dbReference type="PATRIC" id="fig|1423767.3.peg.190"/>
<evidence type="ECO:0000313" key="1">
    <source>
        <dbReference type="EMBL" id="KRM05325.1"/>
    </source>
</evidence>
<comment type="caution">
    <text evidence="1">The sequence shown here is derived from an EMBL/GenBank/DDBJ whole genome shotgun (WGS) entry which is preliminary data.</text>
</comment>
<organism evidence="1 2">
    <name type="scientific">Lactobacillus kitasatonis DSM 16761 = JCM 1039</name>
    <dbReference type="NCBI Taxonomy" id="1423767"/>
    <lineage>
        <taxon>Bacteria</taxon>
        <taxon>Bacillati</taxon>
        <taxon>Bacillota</taxon>
        <taxon>Bacilli</taxon>
        <taxon>Lactobacillales</taxon>
        <taxon>Lactobacillaceae</taxon>
        <taxon>Lactobacillus</taxon>
    </lineage>
</organism>
<dbReference type="InterPro" id="IPR035280">
    <property type="entry name" value="Helveticin_J"/>
</dbReference>
<dbReference type="OrthoDB" id="2300734at2"/>
<dbReference type="Proteomes" id="UP000051307">
    <property type="component" value="Unassembled WGS sequence"/>
</dbReference>
<dbReference type="AlphaFoldDB" id="A0A0R1VJ92"/>
<accession>A0A0R1VJ92</accession>
<dbReference type="eggNOG" id="ENOG50309H9">
    <property type="taxonomic scope" value="Bacteria"/>
</dbReference>
<gene>
    <name evidence="1" type="ORF">FC59_GL000181</name>
</gene>
<proteinExistence type="predicted"/>
<dbReference type="RefSeq" id="WP_025015584.1">
    <property type="nucleotide sequence ID" value="NZ_AZFU01000013.1"/>
</dbReference>
<dbReference type="EMBL" id="AZFU01000013">
    <property type="protein sequence ID" value="KRM05325.1"/>
    <property type="molecule type" value="Genomic_DNA"/>
</dbReference>
<evidence type="ECO:0000313" key="2">
    <source>
        <dbReference type="Proteomes" id="UP000051307"/>
    </source>
</evidence>
<protein>
    <submittedName>
        <fullName evidence="1">Bacteriocin helveticin</fullName>
    </submittedName>
</protein>
<reference evidence="1 2" key="1">
    <citation type="journal article" date="2015" name="Genome Announc.">
        <title>Expanding the biotechnology potential of lactobacilli through comparative genomics of 213 strains and associated genera.</title>
        <authorList>
            <person name="Sun Z."/>
            <person name="Harris H.M."/>
            <person name="McCann A."/>
            <person name="Guo C."/>
            <person name="Argimon S."/>
            <person name="Zhang W."/>
            <person name="Yang X."/>
            <person name="Jeffery I.B."/>
            <person name="Cooney J.C."/>
            <person name="Kagawa T.F."/>
            <person name="Liu W."/>
            <person name="Song Y."/>
            <person name="Salvetti E."/>
            <person name="Wrobel A."/>
            <person name="Rasinkangas P."/>
            <person name="Parkhill J."/>
            <person name="Rea M.C."/>
            <person name="O'Sullivan O."/>
            <person name="Ritari J."/>
            <person name="Douillard F.P."/>
            <person name="Paul Ross R."/>
            <person name="Yang R."/>
            <person name="Briner A.E."/>
            <person name="Felis G.E."/>
            <person name="de Vos W.M."/>
            <person name="Barrangou R."/>
            <person name="Klaenhammer T.R."/>
            <person name="Caufield P.W."/>
            <person name="Cui Y."/>
            <person name="Zhang H."/>
            <person name="O'Toole P.W."/>
        </authorList>
    </citation>
    <scope>NUCLEOTIDE SEQUENCE [LARGE SCALE GENOMIC DNA]</scope>
    <source>
        <strain evidence="1 2">DSM 16761</strain>
    </source>
</reference>
<dbReference type="Pfam" id="PF17312">
    <property type="entry name" value="Helveticin_J"/>
    <property type="match status" value="1"/>
</dbReference>
<sequence length="331" mass="36758">MVDISKMYDLEGLHRVVVQKGNVGGKYIYALQLLTQGTDAVVYRASKGEKFKKGAGTERVYLYGPKTAGIDPKQTAGGHTQTWEYAGTAKQGNDNAEWFIGTKSKYDSQSKIYWDTQIARIPFGKHAKLNTKLPRISNLNQAGRKFGLGYDGGTMVRSEAAVSPSPNYSYFLIATVDSAGTGYFSVYNLTDVNNALNSHGTSDVSLKNDELANLCLRSFKIEGFVTDIGSIQGYDIDDNLNIYISSEAHPNEKTHIESKTRKIVKIPWGATDPSQWDVKNLDGYSELDEAGYATEFEGIQVNGENDLYLTVAYHSKSNYTTEKNKIFRVIW</sequence>